<keyword evidence="1" id="KW-0732">Signal</keyword>
<dbReference type="AlphaFoldDB" id="A0A0E9U941"/>
<accession>A0A0E9U941</accession>
<feature type="chain" id="PRO_5002433257" evidence="1">
    <location>
        <begin position="21"/>
        <end position="33"/>
    </location>
</feature>
<reference evidence="2" key="1">
    <citation type="submission" date="2014-11" db="EMBL/GenBank/DDBJ databases">
        <authorList>
            <person name="Amaro Gonzalez C."/>
        </authorList>
    </citation>
    <scope>NUCLEOTIDE SEQUENCE</scope>
</reference>
<feature type="signal peptide" evidence="1">
    <location>
        <begin position="1"/>
        <end position="20"/>
    </location>
</feature>
<name>A0A0E9U941_ANGAN</name>
<sequence length="33" mass="3845">MVNILLPISWTLLSVHRTLCQEILSFFAISLRE</sequence>
<protein>
    <submittedName>
        <fullName evidence="2">Uncharacterized protein</fullName>
    </submittedName>
</protein>
<evidence type="ECO:0000313" key="2">
    <source>
        <dbReference type="EMBL" id="JAH61710.1"/>
    </source>
</evidence>
<organism evidence="2">
    <name type="scientific">Anguilla anguilla</name>
    <name type="common">European freshwater eel</name>
    <name type="synonym">Muraena anguilla</name>
    <dbReference type="NCBI Taxonomy" id="7936"/>
    <lineage>
        <taxon>Eukaryota</taxon>
        <taxon>Metazoa</taxon>
        <taxon>Chordata</taxon>
        <taxon>Craniata</taxon>
        <taxon>Vertebrata</taxon>
        <taxon>Euteleostomi</taxon>
        <taxon>Actinopterygii</taxon>
        <taxon>Neopterygii</taxon>
        <taxon>Teleostei</taxon>
        <taxon>Anguilliformes</taxon>
        <taxon>Anguillidae</taxon>
        <taxon>Anguilla</taxon>
    </lineage>
</organism>
<evidence type="ECO:0000256" key="1">
    <source>
        <dbReference type="SAM" id="SignalP"/>
    </source>
</evidence>
<reference evidence="2" key="2">
    <citation type="journal article" date="2015" name="Fish Shellfish Immunol.">
        <title>Early steps in the European eel (Anguilla anguilla)-Vibrio vulnificus interaction in the gills: Role of the RtxA13 toxin.</title>
        <authorList>
            <person name="Callol A."/>
            <person name="Pajuelo D."/>
            <person name="Ebbesson L."/>
            <person name="Teles M."/>
            <person name="MacKenzie S."/>
            <person name="Amaro C."/>
        </authorList>
    </citation>
    <scope>NUCLEOTIDE SEQUENCE</scope>
</reference>
<dbReference type="EMBL" id="GBXM01046867">
    <property type="protein sequence ID" value="JAH61710.1"/>
    <property type="molecule type" value="Transcribed_RNA"/>
</dbReference>
<proteinExistence type="predicted"/>